<dbReference type="VEuPathDB" id="FungiDB:FOMG_04818"/>
<protein>
    <submittedName>
        <fullName evidence="1">Uncharacterized protein</fullName>
    </submittedName>
</protein>
<accession>X0B8B3</accession>
<organism evidence="1">
    <name type="scientific">Fusarium oxysporum f. sp. melonis 26406</name>
    <dbReference type="NCBI Taxonomy" id="1089452"/>
    <lineage>
        <taxon>Eukaryota</taxon>
        <taxon>Fungi</taxon>
        <taxon>Dikarya</taxon>
        <taxon>Ascomycota</taxon>
        <taxon>Pezizomycotina</taxon>
        <taxon>Sordariomycetes</taxon>
        <taxon>Hypocreomycetidae</taxon>
        <taxon>Hypocreales</taxon>
        <taxon>Nectriaceae</taxon>
        <taxon>Fusarium</taxon>
        <taxon>Fusarium oxysporum species complex</taxon>
    </lineage>
</organism>
<sequence>MEALLRSMNFNLELYVCRYDNHPTLFRRLCIVLTFCYKANCRSNIQKAIPKKSRGAPDRVQGSIRTNLFNVHKPQSISRPGLDFNIRSFRSSLKALNTIPVLQVIHSVT</sequence>
<dbReference type="HOGENOM" id="CLU_2184095_0_0_1"/>
<dbReference type="EMBL" id="JH659331">
    <property type="protein sequence ID" value="EXK41386.1"/>
    <property type="molecule type" value="Genomic_DNA"/>
</dbReference>
<dbReference type="AlphaFoldDB" id="X0B8B3"/>
<evidence type="ECO:0000313" key="1">
    <source>
        <dbReference type="EMBL" id="EXK41386.1"/>
    </source>
</evidence>
<name>X0B8B3_FUSOX</name>
<proteinExistence type="predicted"/>
<gene>
    <name evidence="1" type="ORF">FOMG_04818</name>
</gene>
<dbReference type="Proteomes" id="UP000030703">
    <property type="component" value="Unassembled WGS sequence"/>
</dbReference>
<reference evidence="1" key="1">
    <citation type="submission" date="2012-04" db="EMBL/GenBank/DDBJ databases">
        <title>The Genome Sequence of Fusarium oxysporum melonis.</title>
        <authorList>
            <consortium name="The Broad Institute Genome Sequencing Platform"/>
            <person name="Ma L.-J."/>
            <person name="Gale L.R."/>
            <person name="Schwartz D.C."/>
            <person name="Zhou S."/>
            <person name="Corby-Kistler H."/>
            <person name="Young S.K."/>
            <person name="Zeng Q."/>
            <person name="Gargeya S."/>
            <person name="Fitzgerald M."/>
            <person name="Haas B."/>
            <person name="Abouelleil A."/>
            <person name="Alvarado L."/>
            <person name="Arachchi H.M."/>
            <person name="Berlin A."/>
            <person name="Brown A."/>
            <person name="Chapman S.B."/>
            <person name="Chen Z."/>
            <person name="Dunbar C."/>
            <person name="Freedman E."/>
            <person name="Gearin G."/>
            <person name="Goldberg J."/>
            <person name="Griggs A."/>
            <person name="Gujja S."/>
            <person name="Heiman D."/>
            <person name="Howarth C."/>
            <person name="Larson L."/>
            <person name="Lui A."/>
            <person name="MacDonald P.J.P."/>
            <person name="Montmayeur A."/>
            <person name="Murphy C."/>
            <person name="Neiman D."/>
            <person name="Pearson M."/>
            <person name="Priest M."/>
            <person name="Roberts A."/>
            <person name="Saif S."/>
            <person name="Shea T."/>
            <person name="Shenoy N."/>
            <person name="Sisk P."/>
            <person name="Stolte C."/>
            <person name="Sykes S."/>
            <person name="Wortman J."/>
            <person name="Nusbaum C."/>
            <person name="Birren B."/>
        </authorList>
    </citation>
    <scope>NUCLEOTIDE SEQUENCE</scope>
    <source>
        <strain evidence="1">26406</strain>
    </source>
</reference>
<reference evidence="1" key="2">
    <citation type="submission" date="2012-05" db="EMBL/GenBank/DDBJ databases">
        <title>Annotation of the Genome Sequence of Fusarium oxysporum f. sp. melonis 26406.</title>
        <authorList>
            <consortium name="The Broad Institute Genomics Platform"/>
            <person name="Ma L.-J."/>
            <person name="Corby-Kistler H."/>
            <person name="Broz K."/>
            <person name="Gale L.R."/>
            <person name="Jonkers W."/>
            <person name="O'Donnell K."/>
            <person name="Ploetz R."/>
            <person name="Steinberg C."/>
            <person name="Schwartz D.C."/>
            <person name="VanEtten H."/>
            <person name="Zhou S."/>
            <person name="Young S.K."/>
            <person name="Zeng Q."/>
            <person name="Gargeya S."/>
            <person name="Fitzgerald M."/>
            <person name="Abouelleil A."/>
            <person name="Alvarado L."/>
            <person name="Chapman S.B."/>
            <person name="Gainer-Dewar J."/>
            <person name="Goldberg J."/>
            <person name="Griggs A."/>
            <person name="Gujja S."/>
            <person name="Hansen M."/>
            <person name="Howarth C."/>
            <person name="Imamovic A."/>
            <person name="Ireland A."/>
            <person name="Larimer J."/>
            <person name="McCowan C."/>
            <person name="Murphy C."/>
            <person name="Pearson M."/>
            <person name="Poon T.W."/>
            <person name="Priest M."/>
            <person name="Roberts A."/>
            <person name="Saif S."/>
            <person name="Shea T."/>
            <person name="Sykes S."/>
            <person name="Wortman J."/>
            <person name="Nusbaum C."/>
            <person name="Birren B."/>
        </authorList>
    </citation>
    <scope>NUCLEOTIDE SEQUENCE</scope>
    <source>
        <strain evidence="1">26406</strain>
    </source>
</reference>